<dbReference type="STRING" id="762982.HMPREF9442_02677"/>
<comment type="caution">
    <text evidence="2">The sequence shown here is derived from an EMBL/GenBank/DDBJ whole genome shotgun (WGS) entry which is preliminary data.</text>
</comment>
<proteinExistence type="predicted"/>
<reference evidence="2 3" key="1">
    <citation type="submission" date="2011-02" db="EMBL/GenBank/DDBJ databases">
        <authorList>
            <person name="Weinstock G."/>
            <person name="Sodergren E."/>
            <person name="Clifton S."/>
            <person name="Fulton L."/>
            <person name="Fulton B."/>
            <person name="Courtney L."/>
            <person name="Fronick C."/>
            <person name="Harrison M."/>
            <person name="Strong C."/>
            <person name="Farmer C."/>
            <person name="Delahaunty K."/>
            <person name="Markovic C."/>
            <person name="Hall O."/>
            <person name="Minx P."/>
            <person name="Tomlinson C."/>
            <person name="Mitreva M."/>
            <person name="Hou S."/>
            <person name="Chen J."/>
            <person name="Wollam A."/>
            <person name="Pepin K.H."/>
            <person name="Johnson M."/>
            <person name="Bhonagiri V."/>
            <person name="Zhang X."/>
            <person name="Suruliraj S."/>
            <person name="Warren W."/>
            <person name="Chinwalla A."/>
            <person name="Mardis E.R."/>
            <person name="Wilson R.K."/>
        </authorList>
    </citation>
    <scope>NUCLEOTIDE SEQUENCE [LARGE SCALE GENOMIC DNA]</scope>
    <source>
        <strain evidence="2 3">YIT 11841</strain>
    </source>
</reference>
<dbReference type="AlphaFoldDB" id="F3QWU5"/>
<keyword evidence="3" id="KW-1185">Reference proteome</keyword>
<dbReference type="RefSeq" id="WP_008628833.1">
    <property type="nucleotide sequence ID" value="NZ_GL883873.1"/>
</dbReference>
<feature type="chain" id="PRO_5003300985" evidence="1">
    <location>
        <begin position="23"/>
        <end position="119"/>
    </location>
</feature>
<dbReference type="EMBL" id="AFBR01000076">
    <property type="protein sequence ID" value="EGG51806.1"/>
    <property type="molecule type" value="Genomic_DNA"/>
</dbReference>
<organism evidence="2 3">
    <name type="scientific">Paraprevotella xylaniphila YIT 11841</name>
    <dbReference type="NCBI Taxonomy" id="762982"/>
    <lineage>
        <taxon>Bacteria</taxon>
        <taxon>Pseudomonadati</taxon>
        <taxon>Bacteroidota</taxon>
        <taxon>Bacteroidia</taxon>
        <taxon>Bacteroidales</taxon>
        <taxon>Prevotellaceae</taxon>
        <taxon>Paraprevotella</taxon>
    </lineage>
</organism>
<keyword evidence="1" id="KW-0732">Signal</keyword>
<dbReference type="GeneID" id="98396962"/>
<accession>F3QWU5</accession>
<dbReference type="eggNOG" id="ENOG5033MTA">
    <property type="taxonomic scope" value="Bacteria"/>
</dbReference>
<protein>
    <submittedName>
        <fullName evidence="2">Uncharacterized protein</fullName>
    </submittedName>
</protein>
<dbReference type="Proteomes" id="UP000005546">
    <property type="component" value="Unassembled WGS sequence"/>
</dbReference>
<evidence type="ECO:0000256" key="1">
    <source>
        <dbReference type="SAM" id="SignalP"/>
    </source>
</evidence>
<feature type="signal peptide" evidence="1">
    <location>
        <begin position="1"/>
        <end position="22"/>
    </location>
</feature>
<gene>
    <name evidence="2" type="ORF">HMPREF9442_02677</name>
</gene>
<sequence>MKKKKFFAPLVGALVLGLSAYAGYRTYDAYNVVSESDLLLANAEALANNNESTPAFKREEGECVINVGAKGKIKLFGGTILEADAKGNISFTGKVVCIGQGDVSCRPIECIDLYEVILN</sequence>
<name>F3QWU5_9BACT</name>
<dbReference type="HOGENOM" id="CLU_2094352_0_0_10"/>
<evidence type="ECO:0000313" key="3">
    <source>
        <dbReference type="Proteomes" id="UP000005546"/>
    </source>
</evidence>
<evidence type="ECO:0000313" key="2">
    <source>
        <dbReference type="EMBL" id="EGG51806.1"/>
    </source>
</evidence>
<dbReference type="OrthoDB" id="9997699at2"/>